<gene>
    <name evidence="1" type="ORF">KPL71_015197</name>
</gene>
<dbReference type="EMBL" id="CM039174">
    <property type="protein sequence ID" value="KAH9753768.1"/>
    <property type="molecule type" value="Genomic_DNA"/>
</dbReference>
<evidence type="ECO:0000313" key="1">
    <source>
        <dbReference type="EMBL" id="KAH9753768.1"/>
    </source>
</evidence>
<accession>A0ACB8KH72</accession>
<evidence type="ECO:0000313" key="2">
    <source>
        <dbReference type="Proteomes" id="UP000829398"/>
    </source>
</evidence>
<protein>
    <submittedName>
        <fullName evidence="1">Uncharacterized protein</fullName>
    </submittedName>
</protein>
<comment type="caution">
    <text evidence="1">The sequence shown here is derived from an EMBL/GenBank/DDBJ whole genome shotgun (WGS) entry which is preliminary data.</text>
</comment>
<proteinExistence type="predicted"/>
<dbReference type="Proteomes" id="UP000829398">
    <property type="component" value="Chromosome 5"/>
</dbReference>
<organism evidence="1 2">
    <name type="scientific">Citrus sinensis</name>
    <name type="common">Sweet orange</name>
    <name type="synonym">Citrus aurantium var. sinensis</name>
    <dbReference type="NCBI Taxonomy" id="2711"/>
    <lineage>
        <taxon>Eukaryota</taxon>
        <taxon>Viridiplantae</taxon>
        <taxon>Streptophyta</taxon>
        <taxon>Embryophyta</taxon>
        <taxon>Tracheophyta</taxon>
        <taxon>Spermatophyta</taxon>
        <taxon>Magnoliopsida</taxon>
        <taxon>eudicotyledons</taxon>
        <taxon>Gunneridae</taxon>
        <taxon>Pentapetalae</taxon>
        <taxon>rosids</taxon>
        <taxon>malvids</taxon>
        <taxon>Sapindales</taxon>
        <taxon>Rutaceae</taxon>
        <taxon>Aurantioideae</taxon>
        <taxon>Citrus</taxon>
    </lineage>
</organism>
<reference evidence="2" key="1">
    <citation type="journal article" date="2023" name="Hortic. Res.">
        <title>A chromosome-level phased genome enabling allele-level studies in sweet orange: a case study on citrus Huanglongbing tolerance.</title>
        <authorList>
            <person name="Wu B."/>
            <person name="Yu Q."/>
            <person name="Deng Z."/>
            <person name="Duan Y."/>
            <person name="Luo F."/>
            <person name="Gmitter F. Jr."/>
        </authorList>
    </citation>
    <scope>NUCLEOTIDE SEQUENCE [LARGE SCALE GENOMIC DNA]</scope>
    <source>
        <strain evidence="2">cv. Valencia</strain>
    </source>
</reference>
<name>A0ACB8KH72_CITSI</name>
<sequence length="3196" mass="365589">MGILCQSIILVAEIRIFFHSNLSSNIFGIREGSVMGTNKERLDRMEMELQEMRQVMQRSVTETGETRVLINGMEGRLKEVLDALSGLRLTQEKPQLNQGELASSSLQGMATREEGTHPHNRFFKMDFPRGKTGQLSFLSFLGGLKEEIADEVRMARPQSLRDAIGIARMKDDQLTRRRRQGKLEFGRTGLQRVVTLNTTPPLHTLASKPTGGAPVKRLTWEEMQHRREKGLCFNCNERFTPGHKCNRPQLFVIEGGVSGEDESEASATTMEQEGNEGNEGHYFNITMHAFSGWKGPRTLQLRAYIDKHPVTVLVDSGSSHNFINDRVARYLRLPVTSTEKFNVKVADGGQITCQDKHEGVCMNIQGVPITVTLFSLPLQGLDVVLGVQWLRELGPILCDWNELTMQFNWQGESKVICGLKDPDTTAVSLRSLEKKLSGGGFLFAVVVGEATDNNKKHEEIPHDFKGVISEFAPLFDEPRSLPPVRDIDHKIPLKEGISAVNVRPYRYAHFQKNEIEKQVDEMLRNGTIRPSHSSFSSPVLLVKKKDGSWRFCTDYRALNEVTIKDRFPIPTVDDMIDELHGAKYFTKLDFRAGYHQIRVHPEDIHKTAFRTHNGHYEYLVMPFGLCNAPSTFQATMNSIFKPILRKFVLVFFDDILIYSCSWEMHLEHVRVVLQILQNQQFFFKRSKCSFGQTKIEYLGHFISKKGVQVDDKKIAAMRNWPRPRNVTELRGFLGLTGYYRKFVKNYGTIAAPLTQLLKKGQFNWGENAEEAFEALKTAMTTTPVLAIPNFNEIFVIETDASDAGIGAVLSQQGRPIAFLSRALGPQKRAWPIYSKEMLAIIEAVRCWRPYLMGRKFQILTDQRSLKYFLEQRVTTPEQQKWVTKLLGYEYDIKYRPGKENSAADSLSREGGGSIIHAISRPEFVIWEELKKESRESPWVQQILSQREVDSKKSYEYVWKDGLLYYKGSIVIPPESSLKTRLLQEFHDTKIGGHSGVLRTWKRLAQNFYWDGMKNDVKKYVAACDTCQRNKSESRSPAGLLQPLPVPSQVWEDISLDFIEGLPNSNGKNAILVVVDRLTKYAHFIGVSHPFTAKKIAEVFVDRVARLHGVPCTIVSDRDVVFTSNFWKEFFKLQGTQLKMSSAYHPETDGQTEVVNRSLQQYLRCMVSQHPKQWSSHLPWAEFWYNTTYHSAIGLTPFQALYGRPPPSVSSGSSHNFINDRVARYLRLPVTSTEKFNVKVADGGQITCQDKHEGGLDVVLGVQWLRELGPILCDWNELTMQFNWQGESKVICGLKDPDTTAVSLRSLEKKLSGGGFLFAVVVGEATDNNKKHEEIPHDFKGVISEFAPLFDEPRSLPPVRDIDHKIPLKEGISAVNVRPYRYAHFQKNEIEKQVDEMLRNGTIRPSHSSFSSPVLLVKKKDGSWRFCTDYRALNEVTIKDRFPIPTVDDMIDELHGAKYFTKLDFRAGYHQIRVHPEDIHKTAFRTHNGHYEYLVMPFGLCNAPSTFQATMNSIFKPILRKFVLVFFDDILIYSCSWEMHLEHVRVVLQILQNQQFFFKRSKCSFGQTKIEYLGHFISKKGVQVDDKKIAAMRNWPRPRNVTELWGFLGLTGYYRKFVKNYGTIAAPLTQLLKKGQFNWGENAEEAFEALKTAMTTTPVLAIPNFNEIFVIETDASDAGIGAVLSQQGRPIAFLSRALGPQKRAWPIYSKEMLAIIEAVRCWRPYLMGRKFQILTDQRSLKYFLEQRVTTPEQQKWVTKLLGYEYDIKYRPGKENSAADSLSREGGGSIIHAISRPEFVIWEELKKESRESPWVQQILSQREVDSKKSYEYVWKDGLLYYKGSIVIPPESSLKTRLLQEFHDTKIGGHSGVLRTWKRLAQNFYWDGMKNDVKKYVAACDTCQRNKSESRSPAGLLQPLPVPSQVWEDISLDFIEGLPNSNGKNAILVVVDRLTKYAHFIGVSHPFTAKKIAEVFVDRVARLHGVPCTIVSDRDVVFTSNFWKEFFKLQGTQLKMSSAYHPETDGQTEVVNRSLQQYLRCMVSQHPKQWSSHLPWAEFWYNTTYHSAIGLTPFQALYGRPPPSVSSGSSHNFINDRVARYLRLPVTSTEKFNVKVADGGQITCQDKHEGGLDVVLGVQWLRELGPILCDWNELTMQFNWQGESKVICGLKDPDTTAVSLRSLEKKLSGGGFLFAVVVGEATDNNKKHEEIPHDFKGVISEFAPLFDEPRSLPPVRDIDHKIPLKEGISAVNVRPYRYAHFQKNEIEKQVDEMLRNGTIRPSHSSFSSPVLLVKKKDGSWRFCTDYRALNEVTIKDRFPIPTVDDMIDELHGAKYFTKLDFRAGYHQIRVHPEDIHKTAFRTHNGHYEYLVMPFGLCNAPSTFQATMNSIFKPILRKFVLVFFDDILIYSCSWEMHLEHVRVVLQILQNQQFFLKRSKCSFGQTKIEYLGHFISKKGVQVDDKKIAAMRNWPRPRNVTELRGFLGLTGYYRKFVKNYGTIAAPLTQLLKKGQFNWGENAEEAFEALKTAMTTTPVLAIPNFNEIFVIETDASDAGIGAVLSQQGRPIAFLSRALGPQKRAWPIYSKEMLAIIEAVRCWRPYLMGRKFQILTDQRSLKYFLEQRVTTPEQQKWVTKLLGYEYDIKYRPGKENSAADSLSREGGGSIIHAISRPEFVIWEELKKESRESPWVQQILSQREVDSKKSYEYVWKDGLLYYKGSIVIPPESSLKTRLLQEFHDTKIGGHSGVLRTWKRLAQNFYWDGMKNDVKKYVAACDTCQRNKSESRSPAGLLQPLPVPSQVWEDISLDFIEGLPNSNGKNAILVVVDRLTKYAHFIGVSHPFTAKKIAEVFVDRVARLHGVPCTIVSDRDVVFTSNFWKEFFKLQGTQLKMSSAYHPETDGQTEVVNRSLQQYLRCMVSQHPKQWSSHLPWAEFWYNTTYHSAIGLTPFQALYGRPPPSVSRYIPGSSNVHEVDKELMSRDDLLKLLKQNLEMAKNRMKQQADRHRRDVQFDIGDLVYLKLQPFRQQSVFKRANQKLASKYYGPFPIIEKIGVSAYKLQLPEGTKIHPVFHVSCLKKRIGDGEVPLYTTPPVSDDGILELQPATVKDFRWVKRTGKLHMEVLVHWSHLPEEEATWESVDQVKQQFPDFDLEGKVNVPGGGYVEPRKTTRARKPNPKYLTFLDVSNTNDVGAKRLGQVLDA</sequence>
<keyword evidence="2" id="KW-1185">Reference proteome</keyword>